<dbReference type="EMBL" id="FZOD01000022">
    <property type="protein sequence ID" value="SNT04233.1"/>
    <property type="molecule type" value="Genomic_DNA"/>
</dbReference>
<dbReference type="InterPro" id="IPR023286">
    <property type="entry name" value="ABATE_dom_sf"/>
</dbReference>
<proteinExistence type="predicted"/>
<protein>
    <submittedName>
        <fullName evidence="2">Conserved protein containing a Zn-ribbon-like motif, possibly RNA-binding</fullName>
    </submittedName>
</protein>
<accession>A0A239JG17</accession>
<dbReference type="SUPFAM" id="SSF160904">
    <property type="entry name" value="Jann2411-like"/>
    <property type="match status" value="1"/>
</dbReference>
<evidence type="ECO:0000313" key="3">
    <source>
        <dbReference type="Proteomes" id="UP000198282"/>
    </source>
</evidence>
<dbReference type="Proteomes" id="UP000198282">
    <property type="component" value="Unassembled WGS sequence"/>
</dbReference>
<dbReference type="InterPro" id="IPR010852">
    <property type="entry name" value="ABATE"/>
</dbReference>
<organism evidence="2 3">
    <name type="scientific">Streptosporangium subroseum</name>
    <dbReference type="NCBI Taxonomy" id="106412"/>
    <lineage>
        <taxon>Bacteria</taxon>
        <taxon>Bacillati</taxon>
        <taxon>Actinomycetota</taxon>
        <taxon>Actinomycetes</taxon>
        <taxon>Streptosporangiales</taxon>
        <taxon>Streptosporangiaceae</taxon>
        <taxon>Streptosporangium</taxon>
    </lineage>
</organism>
<evidence type="ECO:0000313" key="2">
    <source>
        <dbReference type="EMBL" id="SNT04233.1"/>
    </source>
</evidence>
<dbReference type="Pfam" id="PF07336">
    <property type="entry name" value="ABATE"/>
    <property type="match status" value="1"/>
</dbReference>
<dbReference type="AlphaFoldDB" id="A0A239JG17"/>
<dbReference type="PANTHER" id="PTHR35525">
    <property type="entry name" value="BLL6575 PROTEIN"/>
    <property type="match status" value="1"/>
</dbReference>
<dbReference type="RefSeq" id="WP_089209356.1">
    <property type="nucleotide sequence ID" value="NZ_FZOD01000022.1"/>
</dbReference>
<dbReference type="Pfam" id="PF11706">
    <property type="entry name" value="zf-CGNR"/>
    <property type="match status" value="1"/>
</dbReference>
<dbReference type="OrthoDB" id="3211108at2"/>
<keyword evidence="3" id="KW-1185">Reference proteome</keyword>
<dbReference type="InterPro" id="IPR021005">
    <property type="entry name" value="Znf_CGNR"/>
</dbReference>
<reference evidence="2 3" key="1">
    <citation type="submission" date="2017-06" db="EMBL/GenBank/DDBJ databases">
        <authorList>
            <person name="Kim H.J."/>
            <person name="Triplett B.A."/>
        </authorList>
    </citation>
    <scope>NUCLEOTIDE SEQUENCE [LARGE SCALE GENOMIC DNA]</scope>
    <source>
        <strain evidence="2 3">CGMCC 4.2132</strain>
    </source>
</reference>
<sequence>MLALEFVSTLRATRAGLTDTLSDVAGMTEWGRAHAAELGLGQSFVASEKLRREVVELRQAVRSLFARAVAPGPASSADADRLPGFAESIALVNATTLAVPMAPRLEWPDGEDPKATNVLAGRAEVSPRLRAVLAASAVELLAGAHREHLRACPAPRCVLYFVKEHARQEWCSVACGNRARAARHYRQHRDD</sequence>
<name>A0A239JG17_9ACTN</name>
<gene>
    <name evidence="2" type="ORF">SAMN05216276_102296</name>
</gene>
<dbReference type="Gene3D" id="1.10.3300.10">
    <property type="entry name" value="Jann2411-like domain"/>
    <property type="match status" value="1"/>
</dbReference>
<dbReference type="PANTHER" id="PTHR35525:SF3">
    <property type="entry name" value="BLL6575 PROTEIN"/>
    <property type="match status" value="1"/>
</dbReference>
<evidence type="ECO:0000259" key="1">
    <source>
        <dbReference type="Pfam" id="PF11706"/>
    </source>
</evidence>
<feature type="domain" description="Zinc finger CGNR" evidence="1">
    <location>
        <begin position="149"/>
        <end position="187"/>
    </location>
</feature>